<dbReference type="AlphaFoldDB" id="A0A934QH73"/>
<reference evidence="1" key="2">
    <citation type="journal article" date="2020" name="Microorganisms">
        <title>Osmotic Adaptation and Compatible Solute Biosynthesis of Phototrophic Bacteria as Revealed from Genome Analyses.</title>
        <authorList>
            <person name="Imhoff J.F."/>
            <person name="Rahn T."/>
            <person name="Kunzel S."/>
            <person name="Keller A."/>
            <person name="Neulinger S.C."/>
        </authorList>
    </citation>
    <scope>NUCLEOTIDE SEQUENCE</scope>
    <source>
        <strain evidence="1">DSM 9154</strain>
    </source>
</reference>
<protein>
    <submittedName>
        <fullName evidence="1">Uncharacterized protein</fullName>
    </submittedName>
</protein>
<proteinExistence type="predicted"/>
<accession>A0A934QH73</accession>
<reference evidence="1" key="1">
    <citation type="submission" date="2017-08" db="EMBL/GenBank/DDBJ databases">
        <authorList>
            <person name="Imhoff J.F."/>
            <person name="Rahn T."/>
            <person name="Kuenzel S."/>
            <person name="Neulinger S.C."/>
        </authorList>
    </citation>
    <scope>NUCLEOTIDE SEQUENCE</scope>
    <source>
        <strain evidence="1">DSM 9154</strain>
    </source>
</reference>
<evidence type="ECO:0000313" key="2">
    <source>
        <dbReference type="Proteomes" id="UP000778970"/>
    </source>
</evidence>
<comment type="caution">
    <text evidence="1">The sequence shown here is derived from an EMBL/GenBank/DDBJ whole genome shotgun (WGS) entry which is preliminary data.</text>
</comment>
<sequence length="294" mass="32780">MSLTINSLIIAETRIQGVTIRPVLGAYELLFGLYLTIHAAREAPMRAEIAGARISVSGAEGRRCELGYARPEQPFYIKQHDFQSSMTPALILPLQPGQVAALETLRGTSDLDFELTVVGTGFDKNGEQQVQDTWRAHVSRSDWIKKLSDARVRNILLLEVPLPIGETSEEWDGIADSLRRAEEQFRLGDYHACVASCRTVVQELGFHRFKNKDWAAPLLKRLAADRNSMAKDEREAAMWASLRHYTHQAHHGDSEGGINRYTRADAQLVLTLTASFLTHLQADGIFGAANEWGI</sequence>
<evidence type="ECO:0000313" key="1">
    <source>
        <dbReference type="EMBL" id="MBK1696617.1"/>
    </source>
</evidence>
<keyword evidence="2" id="KW-1185">Reference proteome</keyword>
<organism evidence="1 2">
    <name type="scientific">Rhodovibrio salinarum</name>
    <dbReference type="NCBI Taxonomy" id="1087"/>
    <lineage>
        <taxon>Bacteria</taxon>
        <taxon>Pseudomonadati</taxon>
        <taxon>Pseudomonadota</taxon>
        <taxon>Alphaproteobacteria</taxon>
        <taxon>Rhodospirillales</taxon>
        <taxon>Rhodovibrionaceae</taxon>
        <taxon>Rhodovibrio</taxon>
    </lineage>
</organism>
<dbReference type="Proteomes" id="UP000778970">
    <property type="component" value="Unassembled WGS sequence"/>
</dbReference>
<dbReference type="EMBL" id="NRRE01000017">
    <property type="protein sequence ID" value="MBK1696617.1"/>
    <property type="molecule type" value="Genomic_DNA"/>
</dbReference>
<gene>
    <name evidence="1" type="ORF">CKO21_05090</name>
</gene>
<name>A0A934QH73_9PROT</name>